<evidence type="ECO:0000256" key="5">
    <source>
        <dbReference type="SAM" id="Phobius"/>
    </source>
</evidence>
<evidence type="ECO:0000313" key="9">
    <source>
        <dbReference type="Proteomes" id="UP000789524"/>
    </source>
</evidence>
<evidence type="ECO:0000256" key="4">
    <source>
        <dbReference type="ARBA" id="ARBA00023136"/>
    </source>
</evidence>
<dbReference type="InterPro" id="IPR051856">
    <property type="entry name" value="CSR-E3_Ligase_Protein"/>
</dbReference>
<dbReference type="PANTHER" id="PTHR21041">
    <property type="entry name" value="DENDRITIC CELL-SPECIFIC TRANSMEMBRANE PROTEIN"/>
    <property type="match status" value="1"/>
</dbReference>
<dbReference type="PANTHER" id="PTHR21041:SF17">
    <property type="entry name" value="E3 UBIQUITIN-PROTEIN LIGASE DCST1"/>
    <property type="match status" value="1"/>
</dbReference>
<accession>A0A8J2VZB6</accession>
<dbReference type="Pfam" id="PF26037">
    <property type="entry name" value="zf-RING_DCST1_C"/>
    <property type="match status" value="1"/>
</dbReference>
<evidence type="ECO:0000256" key="3">
    <source>
        <dbReference type="ARBA" id="ARBA00022989"/>
    </source>
</evidence>
<dbReference type="EMBL" id="CAKASE010000050">
    <property type="protein sequence ID" value="CAG9564188.1"/>
    <property type="molecule type" value="Genomic_DNA"/>
</dbReference>
<reference evidence="8" key="1">
    <citation type="submission" date="2021-09" db="EMBL/GenBank/DDBJ databases">
        <authorList>
            <person name="Martin H S."/>
        </authorList>
    </citation>
    <scope>NUCLEOTIDE SEQUENCE</scope>
</reference>
<proteinExistence type="predicted"/>
<keyword evidence="9" id="KW-1185">Reference proteome</keyword>
<evidence type="ECO:0000256" key="1">
    <source>
        <dbReference type="ARBA" id="ARBA00004141"/>
    </source>
</evidence>
<feature type="domain" description="Dendritic cell-specific transmembrane protein-like" evidence="6">
    <location>
        <begin position="175"/>
        <end position="217"/>
    </location>
</feature>
<evidence type="ECO:0000256" key="2">
    <source>
        <dbReference type="ARBA" id="ARBA00022692"/>
    </source>
</evidence>
<keyword evidence="3 5" id="KW-1133">Transmembrane helix</keyword>
<gene>
    <name evidence="8" type="ORF">DCHRY22_LOCUS5208</name>
</gene>
<comment type="caution">
    <text evidence="8">The sequence shown here is derived from an EMBL/GenBank/DDBJ whole genome shotgun (WGS) entry which is preliminary data.</text>
</comment>
<dbReference type="InterPro" id="IPR012858">
    <property type="entry name" value="DC_STAMP-like"/>
</dbReference>
<evidence type="ECO:0000313" key="8">
    <source>
        <dbReference type="EMBL" id="CAG9564188.1"/>
    </source>
</evidence>
<protein>
    <submittedName>
        <fullName evidence="8">(African queen) hypothetical protein</fullName>
    </submittedName>
</protein>
<evidence type="ECO:0000259" key="7">
    <source>
        <dbReference type="Pfam" id="PF26037"/>
    </source>
</evidence>
<comment type="subcellular location">
    <subcellularLocation>
        <location evidence="1">Membrane</location>
        <topology evidence="1">Multi-pass membrane protein</topology>
    </subcellularLocation>
</comment>
<keyword evidence="2 5" id="KW-0812">Transmembrane</keyword>
<organism evidence="8 9">
    <name type="scientific">Danaus chrysippus</name>
    <name type="common">African queen</name>
    <dbReference type="NCBI Taxonomy" id="151541"/>
    <lineage>
        <taxon>Eukaryota</taxon>
        <taxon>Metazoa</taxon>
        <taxon>Ecdysozoa</taxon>
        <taxon>Arthropoda</taxon>
        <taxon>Hexapoda</taxon>
        <taxon>Insecta</taxon>
        <taxon>Pterygota</taxon>
        <taxon>Neoptera</taxon>
        <taxon>Endopterygota</taxon>
        <taxon>Lepidoptera</taxon>
        <taxon>Glossata</taxon>
        <taxon>Ditrysia</taxon>
        <taxon>Papilionoidea</taxon>
        <taxon>Nymphalidae</taxon>
        <taxon>Danainae</taxon>
        <taxon>Danaini</taxon>
        <taxon>Danaina</taxon>
        <taxon>Danaus</taxon>
        <taxon>Anosia</taxon>
    </lineage>
</organism>
<dbReference type="Proteomes" id="UP000789524">
    <property type="component" value="Unassembled WGS sequence"/>
</dbReference>
<dbReference type="Pfam" id="PF07782">
    <property type="entry name" value="DC_STAMP"/>
    <property type="match status" value="1"/>
</dbReference>
<feature type="transmembrane region" description="Helical" evidence="5">
    <location>
        <begin position="143"/>
        <end position="165"/>
    </location>
</feature>
<dbReference type="OrthoDB" id="5985669at2759"/>
<feature type="domain" description="E3 ubiquitin-protein ligase DCST1-like C-terminal" evidence="7">
    <location>
        <begin position="248"/>
        <end position="294"/>
    </location>
</feature>
<keyword evidence="4 5" id="KW-0472">Membrane</keyword>
<dbReference type="InterPro" id="IPR058842">
    <property type="entry name" value="DCST1_C"/>
</dbReference>
<sequence>MGLNAKEVVRVFACSKELSFNLSKIRHNQLYRPLNKALVSFKKEVEDIKGAMSSIREVIFPIEYEIEGMAYLDLMEADIDPGLGEGYTYLKKAGEFLNKGLKNIHLQTKVTYIRDLYDIQDAKETGDRVLHAFKEKYVAIESLIIIVNFFLALLFIRILIAAYSYHEHYLTAIDFDNVYITNYFKKIDEKREKKKELYLLPLNKKTLRRKAVQTVRAHYLSGENLLSLRIRYPNLLGWLVVFPAARMKCLICEETQPRRSEVKSQWQKCNNPLCPFVLCGECTADAGGCLACDPALALLSDIDSLSDEPPRRY</sequence>
<dbReference type="AlphaFoldDB" id="A0A8J2VZB6"/>
<dbReference type="GO" id="GO:0016020">
    <property type="term" value="C:membrane"/>
    <property type="evidence" value="ECO:0007669"/>
    <property type="project" value="UniProtKB-SubCell"/>
</dbReference>
<evidence type="ECO:0000259" key="6">
    <source>
        <dbReference type="Pfam" id="PF07782"/>
    </source>
</evidence>
<name>A0A8J2VZB6_9NEOP</name>